<dbReference type="Pfam" id="PF01814">
    <property type="entry name" value="Hemerythrin"/>
    <property type="match status" value="1"/>
</dbReference>
<dbReference type="AlphaFoldDB" id="A0A9X2XBE5"/>
<evidence type="ECO:0000313" key="2">
    <source>
        <dbReference type="EMBL" id="MCT8991052.1"/>
    </source>
</evidence>
<gene>
    <name evidence="2" type="ORF">NYR54_12235</name>
</gene>
<dbReference type="RefSeq" id="WP_261515947.1">
    <property type="nucleotide sequence ID" value="NZ_JAODNV010000012.1"/>
</dbReference>
<comment type="caution">
    <text evidence="2">The sequence shown here is derived from an EMBL/GenBank/DDBJ whole genome shotgun (WGS) entry which is preliminary data.</text>
</comment>
<evidence type="ECO:0000313" key="3">
    <source>
        <dbReference type="Proteomes" id="UP001149009"/>
    </source>
</evidence>
<dbReference type="EMBL" id="JAODNV010000012">
    <property type="protein sequence ID" value="MCT8991052.1"/>
    <property type="molecule type" value="Genomic_DNA"/>
</dbReference>
<proteinExistence type="predicted"/>
<reference evidence="2" key="1">
    <citation type="submission" date="2022-08" db="EMBL/GenBank/DDBJ databases">
        <title>Chelativorans sichuanense sp. nov., a paraffin oil-degrading bacterium isolated from a mixture of oil-based drill cuttings and paddy soil.</title>
        <authorList>
            <person name="Yu J."/>
            <person name="Liu H."/>
            <person name="Chen Q."/>
        </authorList>
    </citation>
    <scope>NUCLEOTIDE SEQUENCE</scope>
    <source>
        <strain evidence="2">SCAU 2101</strain>
    </source>
</reference>
<dbReference type="Proteomes" id="UP001149009">
    <property type="component" value="Unassembled WGS sequence"/>
</dbReference>
<dbReference type="CDD" id="cd12108">
    <property type="entry name" value="Hr-like"/>
    <property type="match status" value="1"/>
</dbReference>
<protein>
    <submittedName>
        <fullName evidence="2">Hemerythrin domain-containing protein</fullName>
    </submittedName>
</protein>
<evidence type="ECO:0000259" key="1">
    <source>
        <dbReference type="Pfam" id="PF01814"/>
    </source>
</evidence>
<organism evidence="2 3">
    <name type="scientific">Chelativorans petroleitrophicus</name>
    <dbReference type="NCBI Taxonomy" id="2975484"/>
    <lineage>
        <taxon>Bacteria</taxon>
        <taxon>Pseudomonadati</taxon>
        <taxon>Pseudomonadota</taxon>
        <taxon>Alphaproteobacteria</taxon>
        <taxon>Hyphomicrobiales</taxon>
        <taxon>Phyllobacteriaceae</taxon>
        <taxon>Chelativorans</taxon>
    </lineage>
</organism>
<keyword evidence="3" id="KW-1185">Reference proteome</keyword>
<dbReference type="InterPro" id="IPR012312">
    <property type="entry name" value="Hemerythrin-like"/>
</dbReference>
<dbReference type="Gene3D" id="1.20.120.520">
    <property type="entry name" value="nmb1532 protein domain like"/>
    <property type="match status" value="1"/>
</dbReference>
<name>A0A9X2XBE5_9HYPH</name>
<accession>A0A9X2XBE5</accession>
<feature type="domain" description="Hemerythrin-like" evidence="1">
    <location>
        <begin position="43"/>
        <end position="184"/>
    </location>
</feature>
<sequence>MTELPNDFLLENRKGLPPDLRFLVEKYPREIWDGHANLGDTARFWLQRHDMFRELGGMLQASVGDYREGRLSPADFSRWFAPRLRFFLHQLHGHHQIEDLHYFPIFAEAERRLKRGFDILDSDHHVIHEALERNAEKGREFLLALQQNADRQRFAADAYADENERLIHMLTRHLYDEEDLIIPVILDRGEGPLGLSGY</sequence>